<organism evidence="2 3">
    <name type="scientific">Pararhodobacter oceanensis</name>
    <dbReference type="NCBI Taxonomy" id="2172121"/>
    <lineage>
        <taxon>Bacteria</taxon>
        <taxon>Pseudomonadati</taxon>
        <taxon>Pseudomonadota</taxon>
        <taxon>Alphaproteobacteria</taxon>
        <taxon>Rhodobacterales</taxon>
        <taxon>Paracoccaceae</taxon>
        <taxon>Pararhodobacter</taxon>
    </lineage>
</organism>
<dbReference type="RefSeq" id="WP_116556543.1">
    <property type="nucleotide sequence ID" value="NZ_QDKM01000001.1"/>
</dbReference>
<accession>A0A2T8HXI5</accession>
<dbReference type="Pfam" id="PF13770">
    <property type="entry name" value="DUF4169"/>
    <property type="match status" value="1"/>
</dbReference>
<feature type="compositionally biased region" description="Basic and acidic residues" evidence="1">
    <location>
        <begin position="14"/>
        <end position="31"/>
    </location>
</feature>
<comment type="caution">
    <text evidence="2">The sequence shown here is derived from an EMBL/GenBank/DDBJ whole genome shotgun (WGS) entry which is preliminary data.</text>
</comment>
<proteinExistence type="predicted"/>
<keyword evidence="3" id="KW-1185">Reference proteome</keyword>
<protein>
    <submittedName>
        <fullName evidence="2">DUF4169 domain-containing protein</fullName>
    </submittedName>
</protein>
<evidence type="ECO:0000313" key="2">
    <source>
        <dbReference type="EMBL" id="PVH30139.1"/>
    </source>
</evidence>
<dbReference type="AlphaFoldDB" id="A0A2T8HXI5"/>
<dbReference type="EMBL" id="QDKM01000001">
    <property type="protein sequence ID" value="PVH30139.1"/>
    <property type="molecule type" value="Genomic_DNA"/>
</dbReference>
<name>A0A2T8HXI5_9RHOB</name>
<gene>
    <name evidence="2" type="ORF">DDE20_00790</name>
</gene>
<reference evidence="2 3" key="1">
    <citation type="submission" date="2018-04" db="EMBL/GenBank/DDBJ databases">
        <title>Pararhodobacter oceanense sp. nov., isolated from marine intertidal sediment.</title>
        <authorList>
            <person name="Wang X.-L."/>
            <person name="Du Z.-J."/>
        </authorList>
    </citation>
    <scope>NUCLEOTIDE SEQUENCE [LARGE SCALE GENOMIC DNA]</scope>
    <source>
        <strain evidence="2 3">AM505</strain>
    </source>
</reference>
<dbReference type="InterPro" id="IPR025227">
    <property type="entry name" value="DUF4169"/>
</dbReference>
<sequence>MAKVINLRTRRKQNARDAARKTGDDNAARHGISKFERQTIVAEVEKSKRHIDLHKIVKKEDEAE</sequence>
<evidence type="ECO:0000256" key="1">
    <source>
        <dbReference type="SAM" id="MobiDB-lite"/>
    </source>
</evidence>
<evidence type="ECO:0000313" key="3">
    <source>
        <dbReference type="Proteomes" id="UP000245911"/>
    </source>
</evidence>
<dbReference type="Proteomes" id="UP000245911">
    <property type="component" value="Unassembled WGS sequence"/>
</dbReference>
<feature type="region of interest" description="Disordered" evidence="1">
    <location>
        <begin position="1"/>
        <end position="31"/>
    </location>
</feature>
<dbReference type="OrthoDB" id="7192657at2"/>